<evidence type="ECO:0000313" key="4">
    <source>
        <dbReference type="Proteomes" id="UP000317648"/>
    </source>
</evidence>
<protein>
    <recommendedName>
        <fullName evidence="5">Outer membrane protein beta-barrel domain-containing protein</fullName>
    </recommendedName>
</protein>
<gene>
    <name evidence="3" type="ORF">Pla8534_62070</name>
</gene>
<keyword evidence="2" id="KW-0732">Signal</keyword>
<feature type="chain" id="PRO_5022075970" description="Outer membrane protein beta-barrel domain-containing protein" evidence="2">
    <location>
        <begin position="23"/>
        <end position="419"/>
    </location>
</feature>
<feature type="compositionally biased region" description="Polar residues" evidence="1">
    <location>
        <begin position="76"/>
        <end position="85"/>
    </location>
</feature>
<dbReference type="RefSeq" id="WP_145057518.1">
    <property type="nucleotide sequence ID" value="NZ_CP036433.1"/>
</dbReference>
<evidence type="ECO:0000256" key="1">
    <source>
        <dbReference type="SAM" id="MobiDB-lite"/>
    </source>
</evidence>
<dbReference type="AlphaFoldDB" id="A0A518E2M3"/>
<name>A0A518E2M3_9BACT</name>
<feature type="region of interest" description="Disordered" evidence="1">
    <location>
        <begin position="76"/>
        <end position="116"/>
    </location>
</feature>
<sequence length="419" mass="45567" precursor="true">MSKLICSCLLLLLLVAPEHAWGQIGASISTASRAPINTTAFQGGMTPVPPAGVQGGVVIQPNPQGVYGGGMVQPQQFDPFTTHPQSADIPPQLMPPPQGFSQPYQAQPYGQAPGYVTPGYPQQPPVLYPNGFGYDPACQGWGPGAALAQPTQGPYLRLFQDVRLTYTWLGGDPGSNNADLAINDAEIATTVNFPNFLWSNQPLRLSPGFVFHSWAGPANVAADLPSKAYSAYLNAYWTTSLDRNVGAEFDVTAGVFSDFNTITSDSVRIFGTGLGWVRITPTLTAKAGVQYLDRVDLKLLPAGGLFWRPNQDFYLEAYFPRPRVGQRLTYFGNYDVWAYLGAEYGGGSWTVERTAGASQRVDINDIRLFVGLEWTGQVTPFSGFIEGGYVFNRELVYDRDPASDMNLNDTFMVRGGLVY</sequence>
<dbReference type="EMBL" id="CP036433">
    <property type="protein sequence ID" value="QDU98340.1"/>
    <property type="molecule type" value="Genomic_DNA"/>
</dbReference>
<organism evidence="3 4">
    <name type="scientific">Lignipirellula cremea</name>
    <dbReference type="NCBI Taxonomy" id="2528010"/>
    <lineage>
        <taxon>Bacteria</taxon>
        <taxon>Pseudomonadati</taxon>
        <taxon>Planctomycetota</taxon>
        <taxon>Planctomycetia</taxon>
        <taxon>Pirellulales</taxon>
        <taxon>Pirellulaceae</taxon>
        <taxon>Lignipirellula</taxon>
    </lineage>
</organism>
<evidence type="ECO:0008006" key="5">
    <source>
        <dbReference type="Google" id="ProtNLM"/>
    </source>
</evidence>
<dbReference type="OrthoDB" id="249490at2"/>
<evidence type="ECO:0000256" key="2">
    <source>
        <dbReference type="SAM" id="SignalP"/>
    </source>
</evidence>
<reference evidence="3 4" key="1">
    <citation type="submission" date="2019-02" db="EMBL/GenBank/DDBJ databases">
        <title>Deep-cultivation of Planctomycetes and their phenomic and genomic characterization uncovers novel biology.</title>
        <authorList>
            <person name="Wiegand S."/>
            <person name="Jogler M."/>
            <person name="Boedeker C."/>
            <person name="Pinto D."/>
            <person name="Vollmers J."/>
            <person name="Rivas-Marin E."/>
            <person name="Kohn T."/>
            <person name="Peeters S.H."/>
            <person name="Heuer A."/>
            <person name="Rast P."/>
            <person name="Oberbeckmann S."/>
            <person name="Bunk B."/>
            <person name="Jeske O."/>
            <person name="Meyerdierks A."/>
            <person name="Storesund J.E."/>
            <person name="Kallscheuer N."/>
            <person name="Luecker S."/>
            <person name="Lage O.M."/>
            <person name="Pohl T."/>
            <person name="Merkel B.J."/>
            <person name="Hornburger P."/>
            <person name="Mueller R.-W."/>
            <person name="Bruemmer F."/>
            <person name="Labrenz M."/>
            <person name="Spormann A.M."/>
            <person name="Op den Camp H."/>
            <person name="Overmann J."/>
            <person name="Amann R."/>
            <person name="Jetten M.S.M."/>
            <person name="Mascher T."/>
            <person name="Medema M.H."/>
            <person name="Devos D.P."/>
            <person name="Kaster A.-K."/>
            <person name="Ovreas L."/>
            <person name="Rohde M."/>
            <person name="Galperin M.Y."/>
            <person name="Jogler C."/>
        </authorList>
    </citation>
    <scope>NUCLEOTIDE SEQUENCE [LARGE SCALE GENOMIC DNA]</scope>
    <source>
        <strain evidence="3 4">Pla85_3_4</strain>
    </source>
</reference>
<evidence type="ECO:0000313" key="3">
    <source>
        <dbReference type="EMBL" id="QDU98340.1"/>
    </source>
</evidence>
<dbReference type="KEGG" id="lcre:Pla8534_62070"/>
<feature type="signal peptide" evidence="2">
    <location>
        <begin position="1"/>
        <end position="22"/>
    </location>
</feature>
<keyword evidence="4" id="KW-1185">Reference proteome</keyword>
<accession>A0A518E2M3</accession>
<dbReference type="Proteomes" id="UP000317648">
    <property type="component" value="Chromosome"/>
</dbReference>
<feature type="compositionally biased region" description="Low complexity" evidence="1">
    <location>
        <begin position="102"/>
        <end position="115"/>
    </location>
</feature>
<proteinExistence type="predicted"/>